<sequence>MPQIEEISDAEDIDNLDLDIAEFDPDLVTPVAPRYEDNRGSAALTSSSKPQMDAADAAMAELLRRSNEGIEELSDTTTQRPERPERPENPRRTEDLTDEERKQLSTMQSLYPCYFDSNRSVKEGRRAPIEKCVENPLANTILNACRSFGFPALLESDKSHPQDFGNPGRVRLALKFEEKPTHKSIRSKRQLLNEVGDYLLKHPTTLDTVKEMPGPPELTQGSYQPTKVPKVLNFKMNTIVPLHSPLTMKNPQTASAYTKLPPPQAAQQMKRPKQKIQRIRG</sequence>
<evidence type="ECO:0000313" key="7">
    <source>
        <dbReference type="Proteomes" id="UP000662931"/>
    </source>
</evidence>
<evidence type="ECO:0000256" key="4">
    <source>
        <dbReference type="ARBA" id="ARBA00023274"/>
    </source>
</evidence>
<dbReference type="SUPFAM" id="SSF69695">
    <property type="entry name" value="SRP19"/>
    <property type="match status" value="1"/>
</dbReference>
<evidence type="ECO:0000256" key="2">
    <source>
        <dbReference type="ARBA" id="ARBA00022490"/>
    </source>
</evidence>
<dbReference type="KEGG" id="bnn:FOA43_004342"/>
<dbReference type="InterPro" id="IPR036521">
    <property type="entry name" value="SRP19-like_sf"/>
</dbReference>
<dbReference type="AlphaFoldDB" id="A0A875S7M0"/>
<feature type="region of interest" description="Disordered" evidence="5">
    <location>
        <begin position="31"/>
        <end position="103"/>
    </location>
</feature>
<keyword evidence="4" id="KW-0687">Ribonucleoprotein</keyword>
<gene>
    <name evidence="6" type="ORF">FOA43_004342</name>
</gene>
<comment type="subcellular location">
    <subcellularLocation>
        <location evidence="1">Cytoplasm</location>
    </subcellularLocation>
</comment>
<proteinExistence type="predicted"/>
<dbReference type="GO" id="GO:0005786">
    <property type="term" value="C:signal recognition particle, endoplasmic reticulum targeting"/>
    <property type="evidence" value="ECO:0007669"/>
    <property type="project" value="UniProtKB-KW"/>
</dbReference>
<dbReference type="Gene3D" id="3.30.56.30">
    <property type="entry name" value="Signal recognition particle, SRP19-like subunit"/>
    <property type="match status" value="1"/>
</dbReference>
<dbReference type="PANTHER" id="PTHR17453">
    <property type="entry name" value="SIGNAL RECOGNITION PARTICLE 19 KD PROTEIN"/>
    <property type="match status" value="1"/>
</dbReference>
<dbReference type="OrthoDB" id="2190947at2759"/>
<dbReference type="PANTHER" id="PTHR17453:SF0">
    <property type="entry name" value="SIGNAL RECOGNITION PARTICLE 19 KDA PROTEIN"/>
    <property type="match status" value="1"/>
</dbReference>
<name>A0A875S7M0_EENNA</name>
<feature type="region of interest" description="Disordered" evidence="5">
    <location>
        <begin position="260"/>
        <end position="281"/>
    </location>
</feature>
<dbReference type="GeneID" id="62197742"/>
<evidence type="ECO:0000256" key="1">
    <source>
        <dbReference type="ARBA" id="ARBA00004496"/>
    </source>
</evidence>
<reference evidence="6" key="1">
    <citation type="submission" date="2020-10" db="EMBL/GenBank/DDBJ databases">
        <authorList>
            <person name="Roach M.J.R."/>
        </authorList>
    </citation>
    <scope>NUCLEOTIDE SEQUENCE</scope>
    <source>
        <strain evidence="6">CBS 1945</strain>
    </source>
</reference>
<dbReference type="Proteomes" id="UP000662931">
    <property type="component" value="Chromosome 4"/>
</dbReference>
<feature type="compositionally biased region" description="Basic and acidic residues" evidence="5">
    <location>
        <begin position="80"/>
        <end position="103"/>
    </location>
</feature>
<dbReference type="Pfam" id="PF01922">
    <property type="entry name" value="SRP19"/>
    <property type="match status" value="1"/>
</dbReference>
<evidence type="ECO:0000256" key="5">
    <source>
        <dbReference type="SAM" id="MobiDB-lite"/>
    </source>
</evidence>
<evidence type="ECO:0000313" key="6">
    <source>
        <dbReference type="EMBL" id="QPG76948.1"/>
    </source>
</evidence>
<keyword evidence="3" id="KW-0733">Signal recognition particle</keyword>
<evidence type="ECO:0000256" key="3">
    <source>
        <dbReference type="ARBA" id="ARBA00023135"/>
    </source>
</evidence>
<dbReference type="InterPro" id="IPR002778">
    <property type="entry name" value="Signal_recog_particle_SRP19"/>
</dbReference>
<dbReference type="GO" id="GO:0008312">
    <property type="term" value="F:7S RNA binding"/>
    <property type="evidence" value="ECO:0007669"/>
    <property type="project" value="InterPro"/>
</dbReference>
<keyword evidence="2" id="KW-0963">Cytoplasm</keyword>
<protein>
    <recommendedName>
        <fullName evidence="8">Signal recognition particle SEC65 subunit</fullName>
    </recommendedName>
</protein>
<accession>A0A875S7M0</accession>
<feature type="compositionally biased region" description="Basic residues" evidence="5">
    <location>
        <begin position="270"/>
        <end position="281"/>
    </location>
</feature>
<evidence type="ECO:0008006" key="8">
    <source>
        <dbReference type="Google" id="ProtNLM"/>
    </source>
</evidence>
<dbReference type="RefSeq" id="XP_038780513.1">
    <property type="nucleotide sequence ID" value="XM_038924585.1"/>
</dbReference>
<keyword evidence="7" id="KW-1185">Reference proteome</keyword>
<dbReference type="EMBL" id="CP064815">
    <property type="protein sequence ID" value="QPG76948.1"/>
    <property type="molecule type" value="Genomic_DNA"/>
</dbReference>
<dbReference type="GO" id="GO:0006617">
    <property type="term" value="P:SRP-dependent cotranslational protein targeting to membrane, signal sequence recognition"/>
    <property type="evidence" value="ECO:0007669"/>
    <property type="project" value="TreeGrafter"/>
</dbReference>
<organism evidence="6 7">
    <name type="scientific">Eeniella nana</name>
    <name type="common">Yeast</name>
    <name type="synonym">Brettanomyces nanus</name>
    <dbReference type="NCBI Taxonomy" id="13502"/>
    <lineage>
        <taxon>Eukaryota</taxon>
        <taxon>Fungi</taxon>
        <taxon>Dikarya</taxon>
        <taxon>Ascomycota</taxon>
        <taxon>Saccharomycotina</taxon>
        <taxon>Pichiomycetes</taxon>
        <taxon>Pichiales</taxon>
        <taxon>Pichiaceae</taxon>
        <taxon>Brettanomyces</taxon>
    </lineage>
</organism>